<comment type="caution">
    <text evidence="3">The sequence shown here is derived from an EMBL/GenBank/DDBJ whole genome shotgun (WGS) entry which is preliminary data.</text>
</comment>
<feature type="region of interest" description="Disordered" evidence="1">
    <location>
        <begin position="124"/>
        <end position="150"/>
    </location>
</feature>
<reference evidence="3 4" key="1">
    <citation type="journal article" date="2019" name="Int. J. Syst. Evol. Microbiol.">
        <title>The Global Catalogue of Microorganisms (GCM) 10K type strain sequencing project: providing services to taxonomists for standard genome sequencing and annotation.</title>
        <authorList>
            <consortium name="The Broad Institute Genomics Platform"/>
            <consortium name="The Broad Institute Genome Sequencing Center for Infectious Disease"/>
            <person name="Wu L."/>
            <person name="Ma J."/>
        </authorList>
    </citation>
    <scope>NUCLEOTIDE SEQUENCE [LARGE SCALE GENOMIC DNA]</scope>
    <source>
        <strain evidence="3 4">CGMCC 1.12237</strain>
    </source>
</reference>
<evidence type="ECO:0000256" key="1">
    <source>
        <dbReference type="SAM" id="MobiDB-lite"/>
    </source>
</evidence>
<keyword evidence="2" id="KW-1133">Transmembrane helix</keyword>
<sequence length="150" mass="16140">MTLVFRNEPVLHPEDRETDESGPWLPILVASAVAWLALFALDYRLLSEGTFLWATVKSLYTLILAPLAAAALLQDTRFLGVEGIEVGPAKWAYALIAVIVPPIGAVYLAHRHWLVSNSPVDLDAAGEDGTDDESADTGDETKPASPDGDD</sequence>
<dbReference type="AlphaFoldDB" id="A0ABD5RCJ1"/>
<organism evidence="3 4">
    <name type="scientific">Salinirubrum litoreum</name>
    <dbReference type="NCBI Taxonomy" id="1126234"/>
    <lineage>
        <taxon>Archaea</taxon>
        <taxon>Methanobacteriati</taxon>
        <taxon>Methanobacteriota</taxon>
        <taxon>Stenosarchaea group</taxon>
        <taxon>Halobacteria</taxon>
        <taxon>Halobacteriales</taxon>
        <taxon>Haloferacaceae</taxon>
        <taxon>Salinirubrum</taxon>
    </lineage>
</organism>
<feature type="compositionally biased region" description="Acidic residues" evidence="1">
    <location>
        <begin position="124"/>
        <end position="138"/>
    </location>
</feature>
<dbReference type="EMBL" id="JBHSKX010000002">
    <property type="protein sequence ID" value="MFC5367710.1"/>
    <property type="molecule type" value="Genomic_DNA"/>
</dbReference>
<keyword evidence="4" id="KW-1185">Reference proteome</keyword>
<accession>A0ABD5RCJ1</accession>
<keyword evidence="2" id="KW-0472">Membrane</keyword>
<protein>
    <submittedName>
        <fullName evidence="3">Uncharacterized protein</fullName>
    </submittedName>
</protein>
<gene>
    <name evidence="3" type="ORF">ACFPJ5_12275</name>
</gene>
<feature type="transmembrane region" description="Helical" evidence="2">
    <location>
        <begin position="91"/>
        <end position="109"/>
    </location>
</feature>
<dbReference type="Proteomes" id="UP001596201">
    <property type="component" value="Unassembled WGS sequence"/>
</dbReference>
<evidence type="ECO:0000313" key="3">
    <source>
        <dbReference type="EMBL" id="MFC5367710.1"/>
    </source>
</evidence>
<evidence type="ECO:0000313" key="4">
    <source>
        <dbReference type="Proteomes" id="UP001596201"/>
    </source>
</evidence>
<feature type="transmembrane region" description="Helical" evidence="2">
    <location>
        <begin position="24"/>
        <end position="43"/>
    </location>
</feature>
<proteinExistence type="predicted"/>
<evidence type="ECO:0000256" key="2">
    <source>
        <dbReference type="SAM" id="Phobius"/>
    </source>
</evidence>
<name>A0ABD5RCJ1_9EURY</name>
<keyword evidence="2" id="KW-0812">Transmembrane</keyword>
<dbReference type="RefSeq" id="WP_227229956.1">
    <property type="nucleotide sequence ID" value="NZ_JAJCVJ010000002.1"/>
</dbReference>
<feature type="transmembrane region" description="Helical" evidence="2">
    <location>
        <begin position="50"/>
        <end position="71"/>
    </location>
</feature>